<protein>
    <submittedName>
        <fullName evidence="2">Thioesterase domain-containing protein</fullName>
    </submittedName>
</protein>
<dbReference type="Gene3D" id="3.40.50.1820">
    <property type="entry name" value="alpha/beta hydrolase"/>
    <property type="match status" value="1"/>
</dbReference>
<gene>
    <name evidence="2" type="ORF">GA0070558_12539</name>
</gene>
<dbReference type="AlphaFoldDB" id="A0A1C4XH09"/>
<sequence>MRPQPPQTRALAVKLNTVGGARTAVFYPGIDGGVDVATHFSARMPDWTVYGILTAPAVPAGDSIPGMAARGLAALARKGRPVPDCVVGFSFGCFVALEAAQQLRAAGTPAPCLVLIDALVRLGSQEVPPAVESVWQFARAAGLVSELAEFASWDVPTRIAAIIRDCGRTLRGLDQETGRRLYDNIERGTEALTGYRVSAYPEAAGVVVASGSTLTRPDPALWRGVFTGRFELAVVPGTHIELMSPERAEEVADAVRTLADGSSRPSGD</sequence>
<reference evidence="2 3" key="1">
    <citation type="submission" date="2016-06" db="EMBL/GenBank/DDBJ databases">
        <authorList>
            <person name="Kjaerup R.B."/>
            <person name="Dalgaard T.S."/>
            <person name="Juul-Madsen H.R."/>
        </authorList>
    </citation>
    <scope>NUCLEOTIDE SEQUENCE [LARGE SCALE GENOMIC DNA]</scope>
    <source>
        <strain evidence="2 3">DSM 45626</strain>
    </source>
</reference>
<dbReference type="Proteomes" id="UP000199375">
    <property type="component" value="Unassembled WGS sequence"/>
</dbReference>
<dbReference type="SUPFAM" id="SSF53474">
    <property type="entry name" value="alpha/beta-Hydrolases"/>
    <property type="match status" value="1"/>
</dbReference>
<dbReference type="EMBL" id="FMCW01000025">
    <property type="protein sequence ID" value="SCF07647.1"/>
    <property type="molecule type" value="Genomic_DNA"/>
</dbReference>
<evidence type="ECO:0000313" key="3">
    <source>
        <dbReference type="Proteomes" id="UP000199375"/>
    </source>
</evidence>
<evidence type="ECO:0000313" key="2">
    <source>
        <dbReference type="EMBL" id="SCF07647.1"/>
    </source>
</evidence>
<dbReference type="InterPro" id="IPR029058">
    <property type="entry name" value="AB_hydrolase_fold"/>
</dbReference>
<organism evidence="2 3">
    <name type="scientific">Micromonospora haikouensis</name>
    <dbReference type="NCBI Taxonomy" id="686309"/>
    <lineage>
        <taxon>Bacteria</taxon>
        <taxon>Bacillati</taxon>
        <taxon>Actinomycetota</taxon>
        <taxon>Actinomycetes</taxon>
        <taxon>Micromonosporales</taxon>
        <taxon>Micromonosporaceae</taxon>
        <taxon>Micromonospora</taxon>
    </lineage>
</organism>
<accession>A0A1C4XH09</accession>
<feature type="domain" description="Thioesterase" evidence="1">
    <location>
        <begin position="28"/>
        <end position="256"/>
    </location>
</feature>
<dbReference type="RefSeq" id="WP_091283742.1">
    <property type="nucleotide sequence ID" value="NZ_FMCW01000025.1"/>
</dbReference>
<dbReference type="InterPro" id="IPR001031">
    <property type="entry name" value="Thioesterase"/>
</dbReference>
<dbReference type="Pfam" id="PF00975">
    <property type="entry name" value="Thioesterase"/>
    <property type="match status" value="1"/>
</dbReference>
<name>A0A1C4XH09_9ACTN</name>
<evidence type="ECO:0000259" key="1">
    <source>
        <dbReference type="Pfam" id="PF00975"/>
    </source>
</evidence>
<proteinExistence type="predicted"/>